<dbReference type="Proteomes" id="UP001230328">
    <property type="component" value="Unassembled WGS sequence"/>
</dbReference>
<keyword evidence="3" id="KW-1185">Reference proteome</keyword>
<sequence>MTAVQTGAQPEGPLQRVVFNDEEQYSLWPAGRDLPAGWQAEGTEGTREECLARIAEVWTDMRPLSLRRQMHESSAA</sequence>
<dbReference type="PANTHER" id="PTHR38444">
    <property type="entry name" value="ENTEROBACTIN BIOSYNTHESIS PROTEIN YBDZ"/>
    <property type="match status" value="1"/>
</dbReference>
<organism evidence="2 3">
    <name type="scientific">Streptomyces umbrinus</name>
    <dbReference type="NCBI Taxonomy" id="67370"/>
    <lineage>
        <taxon>Bacteria</taxon>
        <taxon>Bacillati</taxon>
        <taxon>Actinomycetota</taxon>
        <taxon>Actinomycetes</taxon>
        <taxon>Kitasatosporales</taxon>
        <taxon>Streptomycetaceae</taxon>
        <taxon>Streptomyces</taxon>
        <taxon>Streptomyces phaeochromogenes group</taxon>
    </lineage>
</organism>
<name>A0ABU0STP8_9ACTN</name>
<dbReference type="RefSeq" id="WP_307522263.1">
    <property type="nucleotide sequence ID" value="NZ_JAUSZI010000002.1"/>
</dbReference>
<reference evidence="2 3" key="1">
    <citation type="submission" date="2023-07" db="EMBL/GenBank/DDBJ databases">
        <title>Comparative genomics of wheat-associated soil bacteria to identify genetic determinants of phenazine resistance.</title>
        <authorList>
            <person name="Mouncey N."/>
        </authorList>
    </citation>
    <scope>NUCLEOTIDE SEQUENCE [LARGE SCALE GENOMIC DNA]</scope>
    <source>
        <strain evidence="2 3">V2I4</strain>
    </source>
</reference>
<dbReference type="Gene3D" id="3.90.820.10">
    <property type="entry name" value="Structural Genomics, Unknown Function 30-nov-00 1gh9 Mol_id"/>
    <property type="match status" value="1"/>
</dbReference>
<protein>
    <submittedName>
        <fullName evidence="2">MbtH protein</fullName>
    </submittedName>
</protein>
<dbReference type="SUPFAM" id="SSF160582">
    <property type="entry name" value="MbtH-like"/>
    <property type="match status" value="1"/>
</dbReference>
<dbReference type="InterPro" id="IPR038020">
    <property type="entry name" value="MbtH-like_sf"/>
</dbReference>
<dbReference type="EMBL" id="JAUSZI010000002">
    <property type="protein sequence ID" value="MDQ1026941.1"/>
    <property type="molecule type" value="Genomic_DNA"/>
</dbReference>
<gene>
    <name evidence="2" type="ORF">QF035_004523</name>
</gene>
<accession>A0ABU0STP8</accession>
<comment type="caution">
    <text evidence="2">The sequence shown here is derived from an EMBL/GenBank/DDBJ whole genome shotgun (WGS) entry which is preliminary data.</text>
</comment>
<evidence type="ECO:0000313" key="3">
    <source>
        <dbReference type="Proteomes" id="UP001230328"/>
    </source>
</evidence>
<evidence type="ECO:0000259" key="1">
    <source>
        <dbReference type="SMART" id="SM00923"/>
    </source>
</evidence>
<evidence type="ECO:0000313" key="2">
    <source>
        <dbReference type="EMBL" id="MDQ1026941.1"/>
    </source>
</evidence>
<dbReference type="Pfam" id="PF03621">
    <property type="entry name" value="MbtH"/>
    <property type="match status" value="1"/>
</dbReference>
<dbReference type="PANTHER" id="PTHR38444:SF1">
    <property type="entry name" value="ENTEROBACTIN BIOSYNTHESIS PROTEIN YBDZ"/>
    <property type="match status" value="1"/>
</dbReference>
<dbReference type="SMART" id="SM00923">
    <property type="entry name" value="MbtH"/>
    <property type="match status" value="1"/>
</dbReference>
<dbReference type="InterPro" id="IPR037407">
    <property type="entry name" value="MLP_fam"/>
</dbReference>
<dbReference type="InterPro" id="IPR005153">
    <property type="entry name" value="MbtH-like_dom"/>
</dbReference>
<proteinExistence type="predicted"/>
<feature type="domain" description="MbtH-like" evidence="1">
    <location>
        <begin position="6"/>
        <end position="56"/>
    </location>
</feature>